<dbReference type="RefSeq" id="WP_339394758.1">
    <property type="nucleotide sequence ID" value="NZ_JBBFGL010000002.1"/>
</dbReference>
<gene>
    <name evidence="2" type="ORF">WF834_02450</name>
</gene>
<proteinExistence type="predicted"/>
<organism evidence="2 3">
    <name type="scientific">Faecalibacterium wellingii</name>
    <dbReference type="NCBI Taxonomy" id="2929491"/>
    <lineage>
        <taxon>Bacteria</taxon>
        <taxon>Bacillati</taxon>
        <taxon>Bacillota</taxon>
        <taxon>Clostridia</taxon>
        <taxon>Eubacteriales</taxon>
        <taxon>Oscillospiraceae</taxon>
        <taxon>Faecalibacterium</taxon>
    </lineage>
</organism>
<name>A0AB35Y6T9_9FIRM</name>
<protein>
    <submittedName>
        <fullName evidence="2">Uncharacterized protein</fullName>
    </submittedName>
</protein>
<dbReference type="AlphaFoldDB" id="A0AB35Y6T9"/>
<keyword evidence="1" id="KW-0175">Coiled coil</keyword>
<evidence type="ECO:0000256" key="1">
    <source>
        <dbReference type="SAM" id="Coils"/>
    </source>
</evidence>
<sequence>MNPSNETLFFESIRKALAAEEDELQQLLKQNSSLYRQQNIHGIGCLYETTLVYLVWKQLMRNRFPLEIFWECPYPDQPTLHADMALLTEDRQVDSLIEYKLWKYEDAKEIRGDVEKYQRSSFQGGKYLVIFEVYGGDFDANTEYLLQSFPNVSLVNRTTIASVFYDTAKQCDVTKQIHIYMLRMK</sequence>
<dbReference type="Proteomes" id="UP001373196">
    <property type="component" value="Unassembled WGS sequence"/>
</dbReference>
<reference evidence="2" key="1">
    <citation type="submission" date="2024-03" db="EMBL/GenBank/DDBJ databases">
        <authorList>
            <person name="Plomp N."/>
            <person name="Harmsen H.J."/>
        </authorList>
    </citation>
    <scope>NUCLEOTIDE SEQUENCE</scope>
    <source>
        <strain evidence="2">HTF-128</strain>
    </source>
</reference>
<accession>A0AB35Y6T9</accession>
<evidence type="ECO:0000313" key="2">
    <source>
        <dbReference type="EMBL" id="MEJ5195045.1"/>
    </source>
</evidence>
<comment type="caution">
    <text evidence="2">The sequence shown here is derived from an EMBL/GenBank/DDBJ whole genome shotgun (WGS) entry which is preliminary data.</text>
</comment>
<feature type="coiled-coil region" evidence="1">
    <location>
        <begin position="10"/>
        <end position="37"/>
    </location>
</feature>
<evidence type="ECO:0000313" key="3">
    <source>
        <dbReference type="Proteomes" id="UP001373196"/>
    </source>
</evidence>
<dbReference type="EMBL" id="JBBFGL010000002">
    <property type="protein sequence ID" value="MEJ5195045.1"/>
    <property type="molecule type" value="Genomic_DNA"/>
</dbReference>